<dbReference type="AlphaFoldDB" id="X1IDE5"/>
<comment type="caution">
    <text evidence="1">The sequence shown here is derived from an EMBL/GenBank/DDBJ whole genome shotgun (WGS) entry which is preliminary data.</text>
</comment>
<name>X1IDE5_9ZZZZ</name>
<proteinExistence type="predicted"/>
<evidence type="ECO:0000313" key="1">
    <source>
        <dbReference type="EMBL" id="GAH64124.1"/>
    </source>
</evidence>
<feature type="non-terminal residue" evidence="1">
    <location>
        <position position="1"/>
    </location>
</feature>
<gene>
    <name evidence="1" type="ORF">S03H2_54120</name>
</gene>
<organism evidence="1">
    <name type="scientific">marine sediment metagenome</name>
    <dbReference type="NCBI Taxonomy" id="412755"/>
    <lineage>
        <taxon>unclassified sequences</taxon>
        <taxon>metagenomes</taxon>
        <taxon>ecological metagenomes</taxon>
    </lineage>
</organism>
<reference evidence="1" key="1">
    <citation type="journal article" date="2014" name="Front. Microbiol.">
        <title>High frequency of phylogenetically diverse reductive dehalogenase-homologous genes in deep subseafloor sedimentary metagenomes.</title>
        <authorList>
            <person name="Kawai M."/>
            <person name="Futagami T."/>
            <person name="Toyoda A."/>
            <person name="Takaki Y."/>
            <person name="Nishi S."/>
            <person name="Hori S."/>
            <person name="Arai W."/>
            <person name="Tsubouchi T."/>
            <person name="Morono Y."/>
            <person name="Uchiyama I."/>
            <person name="Ito T."/>
            <person name="Fujiyama A."/>
            <person name="Inagaki F."/>
            <person name="Takami H."/>
        </authorList>
    </citation>
    <scope>NUCLEOTIDE SEQUENCE</scope>
    <source>
        <strain evidence="1">Expedition CK06-06</strain>
    </source>
</reference>
<dbReference type="EMBL" id="BARU01034476">
    <property type="protein sequence ID" value="GAH64124.1"/>
    <property type="molecule type" value="Genomic_DNA"/>
</dbReference>
<sequence length="66" mass="7492">FIDDVRIYDYALSQGEVLSIAGVAEAYNELTSVANLYDEEPMNSKIVNFKDYALLADRWLDEGLFP</sequence>
<evidence type="ECO:0008006" key="2">
    <source>
        <dbReference type="Google" id="ProtNLM"/>
    </source>
</evidence>
<protein>
    <recommendedName>
        <fullName evidence="2">LamG-like jellyroll fold domain-containing protein</fullName>
    </recommendedName>
</protein>
<accession>X1IDE5</accession>